<name>A0AAW0GZ52_9APHY</name>
<dbReference type="SUPFAM" id="SSF81383">
    <property type="entry name" value="F-box domain"/>
    <property type="match status" value="1"/>
</dbReference>
<protein>
    <recommendedName>
        <fullName evidence="2">F-box domain-containing protein</fullName>
    </recommendedName>
</protein>
<gene>
    <name evidence="3" type="ORF">QCA50_002542</name>
</gene>
<feature type="domain" description="F-box" evidence="2">
    <location>
        <begin position="65"/>
        <end position="114"/>
    </location>
</feature>
<evidence type="ECO:0000259" key="2">
    <source>
        <dbReference type="PROSITE" id="PS50181"/>
    </source>
</evidence>
<comment type="caution">
    <text evidence="3">The sequence shown here is derived from an EMBL/GenBank/DDBJ whole genome shotgun (WGS) entry which is preliminary data.</text>
</comment>
<evidence type="ECO:0000313" key="4">
    <source>
        <dbReference type="Proteomes" id="UP001385951"/>
    </source>
</evidence>
<accession>A0AAW0GZ52</accession>
<reference evidence="3 4" key="1">
    <citation type="submission" date="2022-09" db="EMBL/GenBank/DDBJ databases">
        <authorList>
            <person name="Palmer J.M."/>
        </authorList>
    </citation>
    <scope>NUCLEOTIDE SEQUENCE [LARGE SCALE GENOMIC DNA]</scope>
    <source>
        <strain evidence="3 4">DSM 7382</strain>
    </source>
</reference>
<keyword evidence="4" id="KW-1185">Reference proteome</keyword>
<proteinExistence type="predicted"/>
<evidence type="ECO:0000313" key="3">
    <source>
        <dbReference type="EMBL" id="KAK7695350.1"/>
    </source>
</evidence>
<dbReference type="InterPro" id="IPR036047">
    <property type="entry name" value="F-box-like_dom_sf"/>
</dbReference>
<organism evidence="3 4">
    <name type="scientific">Cerrena zonata</name>
    <dbReference type="NCBI Taxonomy" id="2478898"/>
    <lineage>
        <taxon>Eukaryota</taxon>
        <taxon>Fungi</taxon>
        <taxon>Dikarya</taxon>
        <taxon>Basidiomycota</taxon>
        <taxon>Agaricomycotina</taxon>
        <taxon>Agaricomycetes</taxon>
        <taxon>Polyporales</taxon>
        <taxon>Cerrenaceae</taxon>
        <taxon>Cerrena</taxon>
    </lineage>
</organism>
<feature type="compositionally biased region" description="Low complexity" evidence="1">
    <location>
        <begin position="15"/>
        <end position="29"/>
    </location>
</feature>
<dbReference type="EMBL" id="JASBNA010000002">
    <property type="protein sequence ID" value="KAK7695350.1"/>
    <property type="molecule type" value="Genomic_DNA"/>
</dbReference>
<sequence>MVYNTRKRAREVVDTTDTPSPDTVVTNTNDPLTPRPAGCVKRAKQEKSTEKSLTAPARVRRKGSLQELPRMPLDIIDEILMHMRIGDLLSLSRTTKAFRELVWAHGAQRFWKAAMENSQADGLPACPDWLSIPAYASLMYSPHCHNCFTGNIQSVIYVWGVRYCKKCQEELLVHGNHVSYTARDCCSPFKIRHEKKSGRGTLIQETTYFLKTEISQFTQQNVSNVNWENQRRALVREKQKWSEKCRIWHECQWANRENEIQVIKNERLSVIISKLKELGWEEELNYMSPVTPHPLLGLKQVRQPRALTERIWLNMEDDAISFMKKKKTERLRLIHYTHMEERYTILNEFWCGIEFDFRNSLPSCRDVASFPAVKAIMDLPDDVVVTDDNFQLIKNNIMEYVAEYKQIQNAMLREWIEDQTDLQLSKDVDILDLAIASHIKCSCSSTSCNPLAHDCGDSYRYRSRNKIKIDWSAEPDDFYERALDKIAGYPCWSPADFESPWWILKYLIKCAGEDPALVTTDEMSRKDIRWYCASCDSENVRTIMSWRAVTRHIDLRHDHYYSSDTYKKEIPIAKVADTKQIAHLEMAALGEAQERNKLYVCMRCPDNVHISFPSQYTGEAHLKNWHKIKRLRATDLRIEDGPIRQLDPFYIIVKPTGGSRPGRIYAQAKHYLDGYDVRTVFGKLS</sequence>
<dbReference type="Pfam" id="PF00646">
    <property type="entry name" value="F-box"/>
    <property type="match status" value="1"/>
</dbReference>
<feature type="region of interest" description="Disordered" evidence="1">
    <location>
        <begin position="1"/>
        <end position="54"/>
    </location>
</feature>
<dbReference type="AlphaFoldDB" id="A0AAW0GZ52"/>
<dbReference type="InterPro" id="IPR001810">
    <property type="entry name" value="F-box_dom"/>
</dbReference>
<dbReference type="PROSITE" id="PS50181">
    <property type="entry name" value="FBOX"/>
    <property type="match status" value="1"/>
</dbReference>
<evidence type="ECO:0000256" key="1">
    <source>
        <dbReference type="SAM" id="MobiDB-lite"/>
    </source>
</evidence>
<dbReference type="Proteomes" id="UP001385951">
    <property type="component" value="Unassembled WGS sequence"/>
</dbReference>